<dbReference type="InterPro" id="IPR002912">
    <property type="entry name" value="ACT_dom"/>
</dbReference>
<dbReference type="CDD" id="cd04245">
    <property type="entry name" value="AAK_AKiii-YclM-BS"/>
    <property type="match status" value="1"/>
</dbReference>
<keyword evidence="15" id="KW-0028">Amino-acid biosynthesis</keyword>
<evidence type="ECO:0000256" key="4">
    <source>
        <dbReference type="ARBA" id="ARBA00005139"/>
    </source>
</evidence>
<dbReference type="Pfam" id="PF00696">
    <property type="entry name" value="AA_kinase"/>
    <property type="match status" value="1"/>
</dbReference>
<keyword evidence="10" id="KW-0220">Diaminopimelate biosynthesis</keyword>
<dbReference type="EMBL" id="AWTT01000002">
    <property type="protein sequence ID" value="KIS04200.1"/>
    <property type="molecule type" value="Genomic_DNA"/>
</dbReference>
<dbReference type="UniPathway" id="UPA00050">
    <property type="reaction ID" value="UER00461"/>
</dbReference>
<organism evidence="17 18">
    <name type="scientific">Paucilactobacillus wasatchensis</name>
    <dbReference type="NCBI Taxonomy" id="1335616"/>
    <lineage>
        <taxon>Bacteria</taxon>
        <taxon>Bacillati</taxon>
        <taxon>Bacillota</taxon>
        <taxon>Bacilli</taxon>
        <taxon>Lactobacillales</taxon>
        <taxon>Lactobacillaceae</taxon>
        <taxon>Paucilactobacillus</taxon>
    </lineage>
</organism>
<keyword evidence="8 14" id="KW-0418">Kinase</keyword>
<dbReference type="UniPathway" id="UPA00034">
    <property type="reaction ID" value="UER00015"/>
</dbReference>
<evidence type="ECO:0000313" key="18">
    <source>
        <dbReference type="Proteomes" id="UP000032279"/>
    </source>
</evidence>
<dbReference type="OrthoDB" id="9799110at2"/>
<evidence type="ECO:0000256" key="7">
    <source>
        <dbReference type="ARBA" id="ARBA00022741"/>
    </source>
</evidence>
<evidence type="ECO:0000256" key="10">
    <source>
        <dbReference type="ARBA" id="ARBA00022915"/>
    </source>
</evidence>
<dbReference type="NCBIfam" id="NF006540">
    <property type="entry name" value="PRK09034.1"/>
    <property type="match status" value="1"/>
</dbReference>
<dbReference type="InterPro" id="IPR005260">
    <property type="entry name" value="Asp_kin_monofn"/>
</dbReference>
<evidence type="ECO:0000256" key="13">
    <source>
        <dbReference type="PIRSR" id="PIRSR000726-1"/>
    </source>
</evidence>
<evidence type="ECO:0000256" key="1">
    <source>
        <dbReference type="ARBA" id="ARBA00003121"/>
    </source>
</evidence>
<comment type="caution">
    <text evidence="17">The sequence shown here is derived from an EMBL/GenBank/DDBJ whole genome shotgun (WGS) entry which is preliminary data.</text>
</comment>
<feature type="binding site" evidence="13">
    <location>
        <begin position="219"/>
        <end position="220"/>
    </location>
    <ligand>
        <name>ATP</name>
        <dbReference type="ChEBI" id="CHEBI:30616"/>
    </ligand>
</feature>
<dbReference type="GO" id="GO:0019877">
    <property type="term" value="P:diaminopimelate biosynthetic process"/>
    <property type="evidence" value="ECO:0007669"/>
    <property type="project" value="UniProtKB-KW"/>
</dbReference>
<evidence type="ECO:0000256" key="3">
    <source>
        <dbReference type="ARBA" id="ARBA00004986"/>
    </source>
</evidence>
<dbReference type="PIRSF" id="PIRSF000726">
    <property type="entry name" value="Asp_kin"/>
    <property type="match status" value="1"/>
</dbReference>
<dbReference type="UniPathway" id="UPA00051">
    <property type="reaction ID" value="UER00462"/>
</dbReference>
<dbReference type="Gene3D" id="3.30.2130.10">
    <property type="entry name" value="VC0802-like"/>
    <property type="match status" value="1"/>
</dbReference>
<evidence type="ECO:0000256" key="5">
    <source>
        <dbReference type="ARBA" id="ARBA00010122"/>
    </source>
</evidence>
<comment type="pathway">
    <text evidence="2 15">Amino-acid biosynthesis; L-lysine biosynthesis via DAP pathway; (S)-tetrahydrodipicolinate from L-aspartate: step 1/4.</text>
</comment>
<name>A0A0D1A8Q3_9LACO</name>
<dbReference type="InterPro" id="IPR045865">
    <property type="entry name" value="ACT-like_dom_sf"/>
</dbReference>
<dbReference type="STRING" id="1335616.WDC_0131"/>
<comment type="catalytic activity">
    <reaction evidence="12 14">
        <text>L-aspartate + ATP = 4-phospho-L-aspartate + ADP</text>
        <dbReference type="Rhea" id="RHEA:23776"/>
        <dbReference type="ChEBI" id="CHEBI:29991"/>
        <dbReference type="ChEBI" id="CHEBI:30616"/>
        <dbReference type="ChEBI" id="CHEBI:57535"/>
        <dbReference type="ChEBI" id="CHEBI:456216"/>
        <dbReference type="EC" id="2.7.2.4"/>
    </reaction>
</comment>
<dbReference type="PROSITE" id="PS51671">
    <property type="entry name" value="ACT"/>
    <property type="match status" value="1"/>
</dbReference>
<dbReference type="SUPFAM" id="SSF55021">
    <property type="entry name" value="ACT-like"/>
    <property type="match status" value="2"/>
</dbReference>
<dbReference type="SUPFAM" id="SSF53633">
    <property type="entry name" value="Carbamate kinase-like"/>
    <property type="match status" value="1"/>
</dbReference>
<dbReference type="CDD" id="cd04911">
    <property type="entry name" value="ACT_AKiii-YclM-BS_1"/>
    <property type="match status" value="1"/>
</dbReference>
<dbReference type="GO" id="GO:0005829">
    <property type="term" value="C:cytosol"/>
    <property type="evidence" value="ECO:0007669"/>
    <property type="project" value="TreeGrafter"/>
</dbReference>
<comment type="function">
    <text evidence="1">Catalyzes the phosphorylation of the beta-carboxyl group of aspartic acid with ATP to yield 4-phospho-L-aspartate, which is involved in the branched biosynthetic pathway leading to the biosynthesis of amino acids threonine, isoleucine and methionine.</text>
</comment>
<dbReference type="GO" id="GO:0004072">
    <property type="term" value="F:aspartate kinase activity"/>
    <property type="evidence" value="ECO:0007669"/>
    <property type="project" value="UniProtKB-EC"/>
</dbReference>
<dbReference type="PANTHER" id="PTHR21499">
    <property type="entry name" value="ASPARTATE KINASE"/>
    <property type="match status" value="1"/>
</dbReference>
<keyword evidence="9 13" id="KW-0067">ATP-binding</keyword>
<dbReference type="InterPro" id="IPR036393">
    <property type="entry name" value="AceGlu_kinase-like_sf"/>
</dbReference>
<protein>
    <recommendedName>
        <fullName evidence="14">Aspartokinase</fullName>
        <ecNumber evidence="14">2.7.2.4</ecNumber>
    </recommendedName>
</protein>
<dbReference type="PATRIC" id="fig|1335616.4.peg.131"/>
<dbReference type="RefSeq" id="WP_044009873.1">
    <property type="nucleotide sequence ID" value="NZ_AWTT01000002.1"/>
</dbReference>
<keyword evidence="18" id="KW-1185">Reference proteome</keyword>
<dbReference type="GO" id="GO:0009088">
    <property type="term" value="P:threonine biosynthetic process"/>
    <property type="evidence" value="ECO:0007669"/>
    <property type="project" value="UniProtKB-UniPathway"/>
</dbReference>
<comment type="similarity">
    <text evidence="5 14">Belongs to the aspartokinase family.</text>
</comment>
<evidence type="ECO:0000256" key="8">
    <source>
        <dbReference type="ARBA" id="ARBA00022777"/>
    </source>
</evidence>
<evidence type="ECO:0000313" key="17">
    <source>
        <dbReference type="EMBL" id="KIS04200.1"/>
    </source>
</evidence>
<dbReference type="PROSITE" id="PS00324">
    <property type="entry name" value="ASPARTOKINASE"/>
    <property type="match status" value="1"/>
</dbReference>
<dbReference type="FunFam" id="3.40.1160.10:FF:000027">
    <property type="entry name" value="Aspartokinase"/>
    <property type="match status" value="1"/>
</dbReference>
<dbReference type="AlphaFoldDB" id="A0A0D1A8Q3"/>
<evidence type="ECO:0000256" key="11">
    <source>
        <dbReference type="ARBA" id="ARBA00023154"/>
    </source>
</evidence>
<dbReference type="InterPro" id="IPR001341">
    <property type="entry name" value="Asp_kinase"/>
</dbReference>
<evidence type="ECO:0000256" key="14">
    <source>
        <dbReference type="RuleBase" id="RU003448"/>
    </source>
</evidence>
<comment type="pathway">
    <text evidence="4 15">Amino-acid biosynthesis; L-threonine biosynthesis; L-threonine from L-aspartate: step 1/5.</text>
</comment>
<dbReference type="NCBIfam" id="TIGR00657">
    <property type="entry name" value="asp_kinases"/>
    <property type="match status" value="1"/>
</dbReference>
<dbReference type="GO" id="GO:0005524">
    <property type="term" value="F:ATP binding"/>
    <property type="evidence" value="ECO:0007669"/>
    <property type="project" value="UniProtKB-KW"/>
</dbReference>
<keyword evidence="6 14" id="KW-0808">Transferase</keyword>
<evidence type="ECO:0000256" key="6">
    <source>
        <dbReference type="ARBA" id="ARBA00022679"/>
    </source>
</evidence>
<dbReference type="FunFam" id="3.30.2130.10:FF:000001">
    <property type="entry name" value="Bifunctional aspartokinase/homoserine dehydrogenase"/>
    <property type="match status" value="1"/>
</dbReference>
<dbReference type="GO" id="GO:0009090">
    <property type="term" value="P:homoserine biosynthetic process"/>
    <property type="evidence" value="ECO:0007669"/>
    <property type="project" value="TreeGrafter"/>
</dbReference>
<dbReference type="Proteomes" id="UP000032279">
    <property type="component" value="Unassembled WGS sequence"/>
</dbReference>
<keyword evidence="7 13" id="KW-0547">Nucleotide-binding</keyword>
<dbReference type="Pfam" id="PF22468">
    <property type="entry name" value="ACT_9"/>
    <property type="match status" value="1"/>
</dbReference>
<dbReference type="EC" id="2.7.2.4" evidence="14"/>
<dbReference type="PANTHER" id="PTHR21499:SF67">
    <property type="entry name" value="ASPARTOKINASE 3"/>
    <property type="match status" value="1"/>
</dbReference>
<keyword evidence="11" id="KW-0457">Lysine biosynthesis</keyword>
<dbReference type="InterPro" id="IPR035804">
    <property type="entry name" value="AKIII_YclM_N"/>
</dbReference>
<evidence type="ECO:0000259" key="16">
    <source>
        <dbReference type="PROSITE" id="PS51671"/>
    </source>
</evidence>
<evidence type="ECO:0000256" key="15">
    <source>
        <dbReference type="RuleBase" id="RU004249"/>
    </source>
</evidence>
<reference evidence="17 18" key="1">
    <citation type="submission" date="2013-08" db="EMBL/GenBank/DDBJ databases">
        <title>Lactobacillus wasatchii sp. WDC04, a late gas producing bacteria isolated from aged chedder cheese.</title>
        <authorList>
            <person name="Oberg C.J."/>
            <person name="Culumber M."/>
            <person name="McMahon D.J."/>
            <person name="Broadbent J.R."/>
            <person name="Oberg T.S."/>
            <person name="Ortaki F."/>
        </authorList>
    </citation>
    <scope>NUCLEOTIDE SEQUENCE [LARGE SCALE GENOMIC DNA]</scope>
    <source>
        <strain evidence="17 18">WDC04</strain>
    </source>
</reference>
<dbReference type="Gene3D" id="3.40.1160.10">
    <property type="entry name" value="Acetylglutamate kinase-like"/>
    <property type="match status" value="1"/>
</dbReference>
<proteinExistence type="inferred from homology"/>
<dbReference type="GO" id="GO:0009089">
    <property type="term" value="P:lysine biosynthetic process via diaminopimelate"/>
    <property type="evidence" value="ECO:0007669"/>
    <property type="project" value="UniProtKB-UniPathway"/>
</dbReference>
<comment type="pathway">
    <text evidence="3 15">Amino-acid biosynthesis; L-methionine biosynthesis via de novo pathway; L-homoserine from L-aspartate: step 1/3.</text>
</comment>
<feature type="binding site" evidence="13">
    <location>
        <position position="225"/>
    </location>
    <ligand>
        <name>ATP</name>
        <dbReference type="ChEBI" id="CHEBI:30616"/>
    </ligand>
</feature>
<sequence>MKVIKFGGSSLASSEQLKKVIQIVSDDATRRCVVVSAPGKRNPADTKVTDLLIRYADAVIAGRDYHDLAQEIIARYQEIALGFNFTPEDFAPIKRAILNLPLAKYPDNNYLMAAFKAHGEKLNAQLIARVFNLVGIAAQYLDPAEAGLIVTDVPDDAQIEPTSYINLRKWQNNAKVLIVPGFFGYNEHGNICTFSRGGSDITGAIMARGLNADLYENFTDVDAIYSVNPNIVPNPHAIGHMTFREMRELSYAGFSVFHDEALIPAIQGNIDVNVRNTNHPEAPGTIIAAQIGHNKNYPVRGIAASKHFCGLYISKYLLNKEVGFTRKVLNILYKYNVGYDHMPSGIDDITVIIPEANLTPDIEQSIMSELQTTIQPDEMHMIHDYAIVMVVGEGMRDTLGVMARSTTALAKAGIRLQMVNQGASEISIMFGVAQDKADLAVSALYGEFFKQN</sequence>
<evidence type="ECO:0000256" key="2">
    <source>
        <dbReference type="ARBA" id="ARBA00004766"/>
    </source>
</evidence>
<gene>
    <name evidence="17" type="primary">lysC</name>
    <name evidence="17" type="ORF">WDC_0131</name>
</gene>
<accession>A0A0D1A8Q3</accession>
<dbReference type="CDD" id="cd04916">
    <property type="entry name" value="ACT_AKiii-YclM-BS_2"/>
    <property type="match status" value="1"/>
</dbReference>
<evidence type="ECO:0000256" key="9">
    <source>
        <dbReference type="ARBA" id="ARBA00022840"/>
    </source>
</evidence>
<dbReference type="InterPro" id="IPR001048">
    <property type="entry name" value="Asp/Glu/Uridylate_kinase"/>
</dbReference>
<dbReference type="InterPro" id="IPR018042">
    <property type="entry name" value="Aspartate_kinase_CS"/>
</dbReference>
<dbReference type="InterPro" id="IPR054352">
    <property type="entry name" value="ACT_Aspartokinase"/>
</dbReference>
<feature type="domain" description="ACT" evidence="16">
    <location>
        <begin position="390"/>
        <end position="452"/>
    </location>
</feature>
<evidence type="ECO:0000256" key="12">
    <source>
        <dbReference type="ARBA" id="ARBA00047872"/>
    </source>
</evidence>